<evidence type="ECO:0000313" key="1">
    <source>
        <dbReference type="EMBL" id="EQB06438.1"/>
    </source>
</evidence>
<keyword evidence="2" id="KW-1185">Reference proteome</keyword>
<comment type="caution">
    <text evidence="1">The sequence shown here is derived from an EMBL/GenBank/DDBJ whole genome shotgun (WGS) entry which is preliminary data.</text>
</comment>
<reference evidence="1 2" key="1">
    <citation type="journal article" date="2013" name="Genome Announc.">
        <title>Draft Genome Sequence of a Hexachlorocyclohexane-Degrading Bacterium, Sphingobium baderi Strain LL03T.</title>
        <authorList>
            <person name="Kaur J."/>
            <person name="Verma H."/>
            <person name="Tripathi C."/>
            <person name="Khurana J.P."/>
            <person name="Lal R."/>
        </authorList>
    </citation>
    <scope>NUCLEOTIDE SEQUENCE [LARGE SCALE GENOMIC DNA]</scope>
    <source>
        <strain evidence="1 2">LL03</strain>
    </source>
</reference>
<dbReference type="AlphaFoldDB" id="T0H2X5"/>
<gene>
    <name evidence="1" type="ORF">L485_00405</name>
</gene>
<organism evidence="1 2">
    <name type="scientific">Sphingobium baderi LL03</name>
    <dbReference type="NCBI Taxonomy" id="1114964"/>
    <lineage>
        <taxon>Bacteria</taxon>
        <taxon>Pseudomonadati</taxon>
        <taxon>Pseudomonadota</taxon>
        <taxon>Alphaproteobacteria</taxon>
        <taxon>Sphingomonadales</taxon>
        <taxon>Sphingomonadaceae</taxon>
        <taxon>Sphingobium</taxon>
    </lineage>
</organism>
<sequence length="47" mass="5039">MDFSSIIRLTGSAPAGWPKIESRSWATQMHDHSAAGAGVILIPNVFN</sequence>
<evidence type="ECO:0000313" key="2">
    <source>
        <dbReference type="Proteomes" id="UP000015524"/>
    </source>
</evidence>
<name>T0H2X5_9SPHN</name>
<protein>
    <submittedName>
        <fullName evidence="1">Uncharacterized protein</fullName>
    </submittedName>
</protein>
<proteinExistence type="predicted"/>
<dbReference type="EMBL" id="ATIB01000016">
    <property type="protein sequence ID" value="EQB06438.1"/>
    <property type="molecule type" value="Genomic_DNA"/>
</dbReference>
<accession>T0H2X5</accession>
<dbReference type="Proteomes" id="UP000015524">
    <property type="component" value="Unassembled WGS sequence"/>
</dbReference>